<gene>
    <name evidence="2" type="ORF">EV645_6365</name>
</gene>
<dbReference type="GO" id="GO:0016811">
    <property type="term" value="F:hydrolase activity, acting on carbon-nitrogen (but not peptide) bonds, in linear amides"/>
    <property type="evidence" value="ECO:0007669"/>
    <property type="project" value="TreeGrafter"/>
</dbReference>
<name>A0A4Q7WNY2_9ACTN</name>
<dbReference type="AlphaFoldDB" id="A0A4Q7WNY2"/>
<dbReference type="InterPro" id="IPR003737">
    <property type="entry name" value="GlcNAc_PI_deacetylase-related"/>
</dbReference>
<dbReference type="PANTHER" id="PTHR12993">
    <property type="entry name" value="N-ACETYLGLUCOSAMINYL-PHOSPHATIDYLINOSITOL DE-N-ACETYLASE-RELATED"/>
    <property type="match status" value="1"/>
</dbReference>
<dbReference type="RefSeq" id="WP_242000783.1">
    <property type="nucleotide sequence ID" value="NZ_SHKR01000015.1"/>
</dbReference>
<dbReference type="Proteomes" id="UP000292027">
    <property type="component" value="Unassembled WGS sequence"/>
</dbReference>
<keyword evidence="3" id="KW-1185">Reference proteome</keyword>
<keyword evidence="1" id="KW-0862">Zinc</keyword>
<dbReference type="PANTHER" id="PTHR12993:SF11">
    <property type="entry name" value="N-ACETYLGLUCOSAMINYL-PHOSPHATIDYLINOSITOL DE-N-ACETYLASE"/>
    <property type="match status" value="1"/>
</dbReference>
<evidence type="ECO:0000256" key="1">
    <source>
        <dbReference type="ARBA" id="ARBA00022833"/>
    </source>
</evidence>
<proteinExistence type="predicted"/>
<comment type="caution">
    <text evidence="2">The sequence shown here is derived from an EMBL/GenBank/DDBJ whole genome shotgun (WGS) entry which is preliminary data.</text>
</comment>
<sequence length="268" mass="28775">MAGPFTLVAFHAHPDDEALLMGGTLARLAAEGHRVVLAVATDGEAGAAAEAYRTGGALAANRRSELDRSAAALGCARVVRFGFKDSGSSGPPTEGGFSTLAVEEAAEPLIRLLREEQADALTIYDPAGGYGHPDHRQVHAVGTYAAARAGTSLVLEATIDRRLIRRLIRVVEVIPGVLPDVSAAAYDHAYSPSTAITHRVDVRRYLRQKRASFEAHASQASSDDGARTLALLLRLPRWLFASMLGREWYVERGRRPGKPLDDVFASLR</sequence>
<reference evidence="2 3" key="1">
    <citation type="journal article" date="2015" name="Stand. Genomic Sci.">
        <title>Genomic Encyclopedia of Bacterial and Archaeal Type Strains, Phase III: the genomes of soil and plant-associated and newly described type strains.</title>
        <authorList>
            <person name="Whitman W.B."/>
            <person name="Woyke T."/>
            <person name="Klenk H.P."/>
            <person name="Zhou Y."/>
            <person name="Lilburn T.G."/>
            <person name="Beck B.J."/>
            <person name="De Vos P."/>
            <person name="Vandamme P."/>
            <person name="Eisen J.A."/>
            <person name="Garrity G."/>
            <person name="Hugenholtz P."/>
            <person name="Kyrpides N.C."/>
        </authorList>
    </citation>
    <scope>NUCLEOTIDE SEQUENCE [LARGE SCALE GENOMIC DNA]</scope>
    <source>
        <strain evidence="2 3">VKM Ac-2540</strain>
    </source>
</reference>
<dbReference type="Pfam" id="PF02585">
    <property type="entry name" value="PIG-L"/>
    <property type="match status" value="1"/>
</dbReference>
<dbReference type="GO" id="GO:0016137">
    <property type="term" value="P:glycoside metabolic process"/>
    <property type="evidence" value="ECO:0007669"/>
    <property type="project" value="UniProtKB-ARBA"/>
</dbReference>
<protein>
    <submittedName>
        <fullName evidence="2">LmbE family N-acetylglucosaminyl deacetylase</fullName>
    </submittedName>
</protein>
<accession>A0A4Q7WNY2</accession>
<dbReference type="Gene3D" id="3.40.50.10320">
    <property type="entry name" value="LmbE-like"/>
    <property type="match status" value="1"/>
</dbReference>
<evidence type="ECO:0000313" key="3">
    <source>
        <dbReference type="Proteomes" id="UP000292027"/>
    </source>
</evidence>
<evidence type="ECO:0000313" key="2">
    <source>
        <dbReference type="EMBL" id="RZU11205.1"/>
    </source>
</evidence>
<dbReference type="InterPro" id="IPR024078">
    <property type="entry name" value="LmbE-like_dom_sf"/>
</dbReference>
<dbReference type="EMBL" id="SHKR01000015">
    <property type="protein sequence ID" value="RZU11205.1"/>
    <property type="molecule type" value="Genomic_DNA"/>
</dbReference>
<dbReference type="SUPFAM" id="SSF102588">
    <property type="entry name" value="LmbE-like"/>
    <property type="match status" value="1"/>
</dbReference>
<organism evidence="2 3">
    <name type="scientific">Kribbella rubisoli</name>
    <dbReference type="NCBI Taxonomy" id="3075929"/>
    <lineage>
        <taxon>Bacteria</taxon>
        <taxon>Bacillati</taxon>
        <taxon>Actinomycetota</taxon>
        <taxon>Actinomycetes</taxon>
        <taxon>Propionibacteriales</taxon>
        <taxon>Kribbellaceae</taxon>
        <taxon>Kribbella</taxon>
    </lineage>
</organism>